<dbReference type="AlphaFoldDB" id="U5D6F2"/>
<protein>
    <submittedName>
        <fullName evidence="1">Uncharacterized protein</fullName>
    </submittedName>
</protein>
<accession>U5D6F2</accession>
<reference evidence="2" key="1">
    <citation type="journal article" date="2013" name="Science">
        <title>The Amborella genome and the evolution of flowering plants.</title>
        <authorList>
            <consortium name="Amborella Genome Project"/>
        </authorList>
    </citation>
    <scope>NUCLEOTIDE SEQUENCE [LARGE SCALE GENOMIC DNA]</scope>
</reference>
<keyword evidence="2" id="KW-1185">Reference proteome</keyword>
<proteinExistence type="predicted"/>
<dbReference type="Gramene" id="ERN17825">
    <property type="protein sequence ID" value="ERN17825"/>
    <property type="gene ID" value="AMTR_s00047p00183800"/>
</dbReference>
<name>U5D6F2_AMBTC</name>
<dbReference type="Proteomes" id="UP000017836">
    <property type="component" value="Unassembled WGS sequence"/>
</dbReference>
<evidence type="ECO:0000313" key="2">
    <source>
        <dbReference type="Proteomes" id="UP000017836"/>
    </source>
</evidence>
<evidence type="ECO:0000313" key="1">
    <source>
        <dbReference type="EMBL" id="ERN17825.1"/>
    </source>
</evidence>
<sequence length="108" mass="12344">MSSPKFPHRLSISLNSEFTVAFEGCEDYDIDIPSTIIEGESSQKHPTTFRVVDIASSSEEEPEKEVLEAALEAGFMKGHKSRDIISLRELVMRLRREAEHHQNMSDFY</sequence>
<gene>
    <name evidence="1" type="ORF">AMTR_s00047p00183800</name>
</gene>
<organism evidence="1 2">
    <name type="scientific">Amborella trichopoda</name>
    <dbReference type="NCBI Taxonomy" id="13333"/>
    <lineage>
        <taxon>Eukaryota</taxon>
        <taxon>Viridiplantae</taxon>
        <taxon>Streptophyta</taxon>
        <taxon>Embryophyta</taxon>
        <taxon>Tracheophyta</taxon>
        <taxon>Spermatophyta</taxon>
        <taxon>Magnoliopsida</taxon>
        <taxon>Amborellales</taxon>
        <taxon>Amborellaceae</taxon>
        <taxon>Amborella</taxon>
    </lineage>
</organism>
<dbReference type="EMBL" id="KI392311">
    <property type="protein sequence ID" value="ERN17825.1"/>
    <property type="molecule type" value="Genomic_DNA"/>
</dbReference>
<dbReference type="HOGENOM" id="CLU_147624_0_0_1"/>